<proteinExistence type="predicted"/>
<dbReference type="OrthoDB" id="164467at2759"/>
<sequence length="99" mass="11706">MLDQIASLKRKLHRKRIPTGYPNIPTNVLHAKHVRMEMTRRVDLGDIEGADVVRLAVLTSTATLGDEERLRREEDREAERRQRQEDQEEERKRHQELIA</sequence>
<accession>D0ND03</accession>
<dbReference type="RefSeq" id="XP_002902790.1">
    <property type="nucleotide sequence ID" value="XM_002902744.1"/>
</dbReference>
<feature type="compositionally biased region" description="Basic residues" evidence="1">
    <location>
        <begin position="8"/>
        <end position="17"/>
    </location>
</feature>
<dbReference type="GeneID" id="9461678"/>
<name>D0ND03_PHYIT</name>
<dbReference type="AlphaFoldDB" id="D0ND03"/>
<feature type="region of interest" description="Disordered" evidence="1">
    <location>
        <begin position="1"/>
        <end position="23"/>
    </location>
</feature>
<dbReference type="KEGG" id="pif:PITG_08706"/>
<feature type="region of interest" description="Disordered" evidence="1">
    <location>
        <begin position="66"/>
        <end position="99"/>
    </location>
</feature>
<dbReference type="EMBL" id="DS028133">
    <property type="protein sequence ID" value="EEY55960.1"/>
    <property type="molecule type" value="Genomic_DNA"/>
</dbReference>
<dbReference type="HOGENOM" id="CLU_2325297_0_0_1"/>
<keyword evidence="3" id="KW-1185">Reference proteome</keyword>
<dbReference type="Proteomes" id="UP000006643">
    <property type="component" value="Unassembled WGS sequence"/>
</dbReference>
<organism evidence="2 3">
    <name type="scientific">Phytophthora infestans (strain T30-4)</name>
    <name type="common">Potato late blight agent</name>
    <dbReference type="NCBI Taxonomy" id="403677"/>
    <lineage>
        <taxon>Eukaryota</taxon>
        <taxon>Sar</taxon>
        <taxon>Stramenopiles</taxon>
        <taxon>Oomycota</taxon>
        <taxon>Peronosporomycetes</taxon>
        <taxon>Peronosporales</taxon>
        <taxon>Peronosporaceae</taxon>
        <taxon>Phytophthora</taxon>
    </lineage>
</organism>
<dbReference type="VEuPathDB" id="FungiDB:PITG_08706"/>
<protein>
    <submittedName>
        <fullName evidence="2">Uncharacterized protein</fullName>
    </submittedName>
</protein>
<evidence type="ECO:0000313" key="3">
    <source>
        <dbReference type="Proteomes" id="UP000006643"/>
    </source>
</evidence>
<evidence type="ECO:0000256" key="1">
    <source>
        <dbReference type="SAM" id="MobiDB-lite"/>
    </source>
</evidence>
<gene>
    <name evidence="2" type="ORF">PITG_08706</name>
</gene>
<reference evidence="3" key="1">
    <citation type="journal article" date="2009" name="Nature">
        <title>Genome sequence and analysis of the Irish potato famine pathogen Phytophthora infestans.</title>
        <authorList>
            <consortium name="The Broad Institute Genome Sequencing Platform"/>
            <person name="Haas B.J."/>
            <person name="Kamoun S."/>
            <person name="Zody M.C."/>
            <person name="Jiang R.H."/>
            <person name="Handsaker R.E."/>
            <person name="Cano L.M."/>
            <person name="Grabherr M."/>
            <person name="Kodira C.D."/>
            <person name="Raffaele S."/>
            <person name="Torto-Alalibo T."/>
            <person name="Bozkurt T.O."/>
            <person name="Ah-Fong A.M."/>
            <person name="Alvarado L."/>
            <person name="Anderson V.L."/>
            <person name="Armstrong M.R."/>
            <person name="Avrova A."/>
            <person name="Baxter L."/>
            <person name="Beynon J."/>
            <person name="Boevink P.C."/>
            <person name="Bollmann S.R."/>
            <person name="Bos J.I."/>
            <person name="Bulone V."/>
            <person name="Cai G."/>
            <person name="Cakir C."/>
            <person name="Carrington J.C."/>
            <person name="Chawner M."/>
            <person name="Conti L."/>
            <person name="Costanzo S."/>
            <person name="Ewan R."/>
            <person name="Fahlgren N."/>
            <person name="Fischbach M.A."/>
            <person name="Fugelstad J."/>
            <person name="Gilroy E.M."/>
            <person name="Gnerre S."/>
            <person name="Green P.J."/>
            <person name="Grenville-Briggs L.J."/>
            <person name="Griffith J."/>
            <person name="Grunwald N.J."/>
            <person name="Horn K."/>
            <person name="Horner N.R."/>
            <person name="Hu C.H."/>
            <person name="Huitema E."/>
            <person name="Jeong D.H."/>
            <person name="Jones A.M."/>
            <person name="Jones J.D."/>
            <person name="Jones R.W."/>
            <person name="Karlsson E.K."/>
            <person name="Kunjeti S.G."/>
            <person name="Lamour K."/>
            <person name="Liu Z."/>
            <person name="Ma L."/>
            <person name="Maclean D."/>
            <person name="Chibucos M.C."/>
            <person name="McDonald H."/>
            <person name="McWalters J."/>
            <person name="Meijer H.J."/>
            <person name="Morgan W."/>
            <person name="Morris P.F."/>
            <person name="Munro C.A."/>
            <person name="O'Neill K."/>
            <person name="Ospina-Giraldo M."/>
            <person name="Pinzon A."/>
            <person name="Pritchard L."/>
            <person name="Ramsahoye B."/>
            <person name="Ren Q."/>
            <person name="Restrepo S."/>
            <person name="Roy S."/>
            <person name="Sadanandom A."/>
            <person name="Savidor A."/>
            <person name="Schornack S."/>
            <person name="Schwartz D.C."/>
            <person name="Schumann U.D."/>
            <person name="Schwessinger B."/>
            <person name="Seyer L."/>
            <person name="Sharpe T."/>
            <person name="Silvar C."/>
            <person name="Song J."/>
            <person name="Studholme D.J."/>
            <person name="Sykes S."/>
            <person name="Thines M."/>
            <person name="van de Vondervoort P.J."/>
            <person name="Phuntumart V."/>
            <person name="Wawra S."/>
            <person name="Weide R."/>
            <person name="Win J."/>
            <person name="Young C."/>
            <person name="Zhou S."/>
            <person name="Fry W."/>
            <person name="Meyers B.C."/>
            <person name="van West P."/>
            <person name="Ristaino J."/>
            <person name="Govers F."/>
            <person name="Birch P.R."/>
            <person name="Whisson S.C."/>
            <person name="Judelson H.S."/>
            <person name="Nusbaum C."/>
        </authorList>
    </citation>
    <scope>NUCLEOTIDE SEQUENCE [LARGE SCALE GENOMIC DNA]</scope>
    <source>
        <strain evidence="3">T30-4</strain>
    </source>
</reference>
<evidence type="ECO:0000313" key="2">
    <source>
        <dbReference type="EMBL" id="EEY55960.1"/>
    </source>
</evidence>
<dbReference type="InParanoid" id="D0ND03"/>